<gene>
    <name evidence="2" type="ORF">Fcan01_03667</name>
</gene>
<accession>A0A226EZV1</accession>
<name>A0A226EZV1_FOLCA</name>
<evidence type="ECO:0000313" key="3">
    <source>
        <dbReference type="Proteomes" id="UP000198287"/>
    </source>
</evidence>
<evidence type="ECO:0000313" key="2">
    <source>
        <dbReference type="EMBL" id="OXA62718.1"/>
    </source>
</evidence>
<proteinExistence type="predicted"/>
<dbReference type="AlphaFoldDB" id="A0A226EZV1"/>
<feature type="compositionally biased region" description="Polar residues" evidence="1">
    <location>
        <begin position="75"/>
        <end position="85"/>
    </location>
</feature>
<sequence>MDRDYGMLCRKIKSKRDDTGSFDDQKYRKYEVTPFYVCHRIVWVAGVVTGMIVKAKAKKLREQQTDNDDEDAVSSAPSRTKSTPVSPCCVLLDHVKGRKKTYLRTRGTTTTATSWFLNPIGEKEEILTKRKV</sequence>
<comment type="caution">
    <text evidence="2">The sequence shown here is derived from an EMBL/GenBank/DDBJ whole genome shotgun (WGS) entry which is preliminary data.</text>
</comment>
<evidence type="ECO:0000256" key="1">
    <source>
        <dbReference type="SAM" id="MobiDB-lite"/>
    </source>
</evidence>
<reference evidence="2 3" key="1">
    <citation type="submission" date="2015-12" db="EMBL/GenBank/DDBJ databases">
        <title>The genome of Folsomia candida.</title>
        <authorList>
            <person name="Faddeeva A."/>
            <person name="Derks M.F."/>
            <person name="Anvar Y."/>
            <person name="Smit S."/>
            <person name="Van Straalen N."/>
            <person name="Roelofs D."/>
        </authorList>
    </citation>
    <scope>NUCLEOTIDE SEQUENCE [LARGE SCALE GENOMIC DNA]</scope>
    <source>
        <strain evidence="2 3">VU population</strain>
        <tissue evidence="2">Whole body</tissue>
    </source>
</reference>
<dbReference type="EMBL" id="LNIX01000001">
    <property type="protein sequence ID" value="OXA62718.1"/>
    <property type="molecule type" value="Genomic_DNA"/>
</dbReference>
<keyword evidence="3" id="KW-1185">Reference proteome</keyword>
<dbReference type="Proteomes" id="UP000198287">
    <property type="component" value="Unassembled WGS sequence"/>
</dbReference>
<protein>
    <submittedName>
        <fullName evidence="2">Uncharacterized protein</fullName>
    </submittedName>
</protein>
<organism evidence="2 3">
    <name type="scientific">Folsomia candida</name>
    <name type="common">Springtail</name>
    <dbReference type="NCBI Taxonomy" id="158441"/>
    <lineage>
        <taxon>Eukaryota</taxon>
        <taxon>Metazoa</taxon>
        <taxon>Ecdysozoa</taxon>
        <taxon>Arthropoda</taxon>
        <taxon>Hexapoda</taxon>
        <taxon>Collembola</taxon>
        <taxon>Entomobryomorpha</taxon>
        <taxon>Isotomoidea</taxon>
        <taxon>Isotomidae</taxon>
        <taxon>Proisotominae</taxon>
        <taxon>Folsomia</taxon>
    </lineage>
</organism>
<feature type="region of interest" description="Disordered" evidence="1">
    <location>
        <begin position="59"/>
        <end position="85"/>
    </location>
</feature>